<dbReference type="AlphaFoldDB" id="A0A1D3UQZ7"/>
<evidence type="ECO:0000259" key="2">
    <source>
        <dbReference type="PROSITE" id="PS50110"/>
    </source>
</evidence>
<dbReference type="PANTHER" id="PTHR37299">
    <property type="entry name" value="TRANSCRIPTIONAL REGULATOR-RELATED"/>
    <property type="match status" value="1"/>
</dbReference>
<dbReference type="PANTHER" id="PTHR37299:SF1">
    <property type="entry name" value="STAGE 0 SPORULATION PROTEIN A HOMOLOG"/>
    <property type="match status" value="1"/>
</dbReference>
<dbReference type="GeneID" id="34759140"/>
<evidence type="ECO:0000313" key="4">
    <source>
        <dbReference type="EMBL" id="PDP44016.1"/>
    </source>
</evidence>
<dbReference type="PROSITE" id="PS50930">
    <property type="entry name" value="HTH_LYTTR"/>
    <property type="match status" value="1"/>
</dbReference>
<dbReference type="Proteomes" id="UP000182057">
    <property type="component" value="Unassembled WGS sequence"/>
</dbReference>
<accession>A0A1D3UQZ7</accession>
<name>A0A1D3UQZ7_TANFO</name>
<evidence type="ECO:0000313" key="6">
    <source>
        <dbReference type="Proteomes" id="UP000182057"/>
    </source>
</evidence>
<feature type="domain" description="Response regulatory" evidence="2">
    <location>
        <begin position="2"/>
        <end position="115"/>
    </location>
</feature>
<dbReference type="GO" id="GO:0000156">
    <property type="term" value="F:phosphorelay response regulator activity"/>
    <property type="evidence" value="ECO:0007669"/>
    <property type="project" value="InterPro"/>
</dbReference>
<sequence length="249" mass="28689">MNVLIVEDETAASENLRRILSEMDDSLDVKGVTESVSQTVQWLQTHDAPDLIFMDIHLSDGSAFHIFQMITVETPIIFTTAYDEYALDAFRVNSIDYILKPVDTEALRRAIEKFRKLTKRGMQEYVTQQAQLTPTGKYIQKILIPVKDKLVPVTLSDVSFFYTTESNTTVHLRDGKVYPYAKTLDSVMQHLNPDMFFRANKQFIIARESVTNITVWFDSRLLVSLDAQMPERLYVSKNRASDFKKWMVG</sequence>
<dbReference type="SMART" id="SM00850">
    <property type="entry name" value="LytTR"/>
    <property type="match status" value="1"/>
</dbReference>
<evidence type="ECO:0000313" key="7">
    <source>
        <dbReference type="Proteomes" id="UP000219259"/>
    </source>
</evidence>
<feature type="domain" description="HTH LytTR-type" evidence="3">
    <location>
        <begin position="142"/>
        <end position="249"/>
    </location>
</feature>
<dbReference type="PROSITE" id="PS50110">
    <property type="entry name" value="RESPONSE_REGULATORY"/>
    <property type="match status" value="1"/>
</dbReference>
<dbReference type="EMBL" id="FMMM01000061">
    <property type="protein sequence ID" value="SCQ22599.1"/>
    <property type="molecule type" value="Genomic_DNA"/>
</dbReference>
<dbReference type="InterPro" id="IPR011006">
    <property type="entry name" value="CheY-like_superfamily"/>
</dbReference>
<protein>
    <submittedName>
        <fullName evidence="4">DNA-binding response regulator</fullName>
    </submittedName>
    <submittedName>
        <fullName evidence="5">Sensory transduction protein LytR</fullName>
    </submittedName>
</protein>
<gene>
    <name evidence="5" type="primary">lytR</name>
    <name evidence="4" type="ORF">CLI86_05730</name>
    <name evidence="5" type="ORF">TFUB20_01768</name>
</gene>
<feature type="modified residue" description="4-aspartylphosphate" evidence="1">
    <location>
        <position position="55"/>
    </location>
</feature>
<dbReference type="OMA" id="VPERIYI"/>
<reference evidence="4 7" key="2">
    <citation type="submission" date="2017-09" db="EMBL/GenBank/DDBJ databases">
        <title>Phase variable restriction modification systems are present in the genome sequences of periodontal pathogens Prevotella intermedia, Tannerella forsythia and Porphyromonas gingivalis.</title>
        <authorList>
            <person name="Haigh R.D."/>
            <person name="Crawford L."/>
            <person name="Ralph J."/>
            <person name="Wanford J."/>
            <person name="Vartoukian S.R."/>
            <person name="Hijazib K."/>
            <person name="Wade W."/>
            <person name="Oggioni M.R."/>
        </authorList>
    </citation>
    <scope>NUCLEOTIDE SEQUENCE [LARGE SCALE GENOMIC DNA]</scope>
    <source>
        <strain evidence="4 7">WW11663</strain>
    </source>
</reference>
<dbReference type="InterPro" id="IPR046947">
    <property type="entry name" value="LytR-like"/>
</dbReference>
<organism evidence="5 6">
    <name type="scientific">Tannerella forsythia</name>
    <name type="common">Bacteroides forsythus</name>
    <dbReference type="NCBI Taxonomy" id="28112"/>
    <lineage>
        <taxon>Bacteria</taxon>
        <taxon>Pseudomonadati</taxon>
        <taxon>Bacteroidota</taxon>
        <taxon>Bacteroidia</taxon>
        <taxon>Bacteroidales</taxon>
        <taxon>Tannerellaceae</taxon>
        <taxon>Tannerella</taxon>
    </lineage>
</organism>
<dbReference type="Gene3D" id="2.40.50.1020">
    <property type="entry name" value="LytTr DNA-binding domain"/>
    <property type="match status" value="1"/>
</dbReference>
<dbReference type="Proteomes" id="UP000219259">
    <property type="component" value="Unassembled WGS sequence"/>
</dbReference>
<dbReference type="EMBL" id="NSLJ01000011">
    <property type="protein sequence ID" value="PDP44016.1"/>
    <property type="molecule type" value="Genomic_DNA"/>
</dbReference>
<evidence type="ECO:0000313" key="5">
    <source>
        <dbReference type="EMBL" id="SCQ22599.1"/>
    </source>
</evidence>
<dbReference type="OrthoDB" id="1490554at2"/>
<dbReference type="InterPro" id="IPR001789">
    <property type="entry name" value="Sig_transdc_resp-reg_receiver"/>
</dbReference>
<keyword evidence="1" id="KW-0597">Phosphoprotein</keyword>
<reference evidence="5 6" key="1">
    <citation type="submission" date="2016-09" db="EMBL/GenBank/DDBJ databases">
        <authorList>
            <person name="Capua I."/>
            <person name="De Benedictis P."/>
            <person name="Joannis T."/>
            <person name="Lombin L.H."/>
            <person name="Cattoli G."/>
        </authorList>
    </citation>
    <scope>NUCLEOTIDE SEQUENCE [LARGE SCALE GENOMIC DNA]</scope>
    <source>
        <strain evidence="5 6">UB20</strain>
    </source>
</reference>
<dbReference type="SUPFAM" id="SSF52172">
    <property type="entry name" value="CheY-like"/>
    <property type="match status" value="1"/>
</dbReference>
<dbReference type="Pfam" id="PF00072">
    <property type="entry name" value="Response_reg"/>
    <property type="match status" value="1"/>
</dbReference>
<dbReference type="FunFam" id="3.40.50.2300:FF:000361">
    <property type="entry name" value="Two-component system response regulator"/>
    <property type="match status" value="1"/>
</dbReference>
<dbReference type="RefSeq" id="WP_014225368.1">
    <property type="nucleotide sequence ID" value="NZ_CAJPTF010000015.1"/>
</dbReference>
<dbReference type="GO" id="GO:0003677">
    <property type="term" value="F:DNA binding"/>
    <property type="evidence" value="ECO:0007669"/>
    <property type="project" value="UniProtKB-KW"/>
</dbReference>
<keyword evidence="4" id="KW-0238">DNA-binding</keyword>
<evidence type="ECO:0000259" key="3">
    <source>
        <dbReference type="PROSITE" id="PS50930"/>
    </source>
</evidence>
<dbReference type="Gene3D" id="3.40.50.2300">
    <property type="match status" value="1"/>
</dbReference>
<dbReference type="SMART" id="SM00448">
    <property type="entry name" value="REC"/>
    <property type="match status" value="1"/>
</dbReference>
<evidence type="ECO:0000256" key="1">
    <source>
        <dbReference type="PROSITE-ProRule" id="PRU00169"/>
    </source>
</evidence>
<dbReference type="Pfam" id="PF04397">
    <property type="entry name" value="LytTR"/>
    <property type="match status" value="1"/>
</dbReference>
<dbReference type="InterPro" id="IPR007492">
    <property type="entry name" value="LytTR_DNA-bd_dom"/>
</dbReference>
<proteinExistence type="predicted"/>